<feature type="domain" description="AMP-binding enzyme C-terminal" evidence="4">
    <location>
        <begin position="410"/>
        <end position="483"/>
    </location>
</feature>
<dbReference type="Pfam" id="PF00501">
    <property type="entry name" value="AMP-binding"/>
    <property type="match status" value="1"/>
</dbReference>
<dbReference type="InterPro" id="IPR045851">
    <property type="entry name" value="AMP-bd_C_sf"/>
</dbReference>
<dbReference type="GO" id="GO:0016878">
    <property type="term" value="F:acid-thiol ligase activity"/>
    <property type="evidence" value="ECO:0007669"/>
    <property type="project" value="UniProtKB-ARBA"/>
</dbReference>
<protein>
    <submittedName>
        <fullName evidence="5">Long-chain acyl-CoA synthetase</fullName>
    </submittedName>
</protein>
<dbReference type="Gene3D" id="3.40.50.12780">
    <property type="entry name" value="N-terminal domain of ligase-like"/>
    <property type="match status" value="1"/>
</dbReference>
<feature type="domain" description="AMP-dependent synthetase/ligase" evidence="3">
    <location>
        <begin position="15"/>
        <end position="360"/>
    </location>
</feature>
<dbReference type="PANTHER" id="PTHR43767">
    <property type="entry name" value="LONG-CHAIN-FATTY-ACID--COA LIGASE"/>
    <property type="match status" value="1"/>
</dbReference>
<dbReference type="Proteomes" id="UP000254869">
    <property type="component" value="Unassembled WGS sequence"/>
</dbReference>
<proteinExistence type="inferred from homology"/>
<evidence type="ECO:0000256" key="2">
    <source>
        <dbReference type="ARBA" id="ARBA00022598"/>
    </source>
</evidence>
<dbReference type="NCBIfam" id="NF004837">
    <property type="entry name" value="PRK06187.1"/>
    <property type="match status" value="1"/>
</dbReference>
<reference evidence="5 6" key="1">
    <citation type="submission" date="2018-07" db="EMBL/GenBank/DDBJ databases">
        <title>Genomic Encyclopedia of Type Strains, Phase IV (KMG-IV): sequencing the most valuable type-strain genomes for metagenomic binning, comparative biology and taxonomic classification.</title>
        <authorList>
            <person name="Goeker M."/>
        </authorList>
    </citation>
    <scope>NUCLEOTIDE SEQUENCE [LARGE SCALE GENOMIC DNA]</scope>
    <source>
        <strain evidence="5 6">DSM 44290</strain>
    </source>
</reference>
<dbReference type="RefSeq" id="WP_068007056.1">
    <property type="nucleotide sequence ID" value="NZ_QQBC01000010.1"/>
</dbReference>
<dbReference type="InterPro" id="IPR042099">
    <property type="entry name" value="ANL_N_sf"/>
</dbReference>
<dbReference type="STRING" id="1210086.GCA_001613105_07109"/>
<sequence length="502" mass="54099">MNRTLADLIRGHDAAAPAVVCGERALSYRELDEAADRIAWALLAAGLSPGARVAYLGLESVDYYAALLGCARSAMVLVPINFRLTAEEVGHILDDSGAAVLIADASLRERLGGLDDVLYVDTAEFARWYGAHPAESPAVRVDADTPVVQLYTSGTTGLPKGVVLAHRSFFAVRAALAAAGESWIDWRAGDIGLIGIPGFHVGGIWWATQGLGCGATMVAMPRFDPATAVELIRERGVTTVCVVPSMLRLMLAEPTADRAALSSVRKLVYGGSPISESLLGQAMSMLECEFAQIYGLTETGNTAVCLPPDQHYPGSPRLQAAGRAYPGFEIRITDERGGALGPGRVGEVWLRTPGHMVEYWRRSDATAATLVDGWIRTGDAGYLDEAGYLFLCDRLQDMIIVGGENIYPAEVENVIAGHSAVVDVAVVGAPDERFGERVHAFVTARTEVSARELFVHCTDRLAGYKIPSRFEFVERIPRNPSGKILRRELREPLWPSGVRRIG</sequence>
<dbReference type="SUPFAM" id="SSF56801">
    <property type="entry name" value="Acetyl-CoA synthetase-like"/>
    <property type="match status" value="1"/>
</dbReference>
<dbReference type="EMBL" id="QQBC01000010">
    <property type="protein sequence ID" value="RDI63395.1"/>
    <property type="molecule type" value="Genomic_DNA"/>
</dbReference>
<dbReference type="FunFam" id="3.30.300.30:FF:000008">
    <property type="entry name" value="2,3-dihydroxybenzoate-AMP ligase"/>
    <property type="match status" value="1"/>
</dbReference>
<comment type="similarity">
    <text evidence="1">Belongs to the ATP-dependent AMP-binding enzyme family.</text>
</comment>
<evidence type="ECO:0000259" key="4">
    <source>
        <dbReference type="Pfam" id="PF13193"/>
    </source>
</evidence>
<dbReference type="InterPro" id="IPR025110">
    <property type="entry name" value="AMP-bd_C"/>
</dbReference>
<dbReference type="Pfam" id="PF13193">
    <property type="entry name" value="AMP-binding_C"/>
    <property type="match status" value="1"/>
</dbReference>
<dbReference type="InterPro" id="IPR050237">
    <property type="entry name" value="ATP-dep_AMP-bd_enzyme"/>
</dbReference>
<evidence type="ECO:0000259" key="3">
    <source>
        <dbReference type="Pfam" id="PF00501"/>
    </source>
</evidence>
<gene>
    <name evidence="5" type="ORF">DFR76_11092</name>
</gene>
<name>A0A370HY17_9NOCA</name>
<keyword evidence="6" id="KW-1185">Reference proteome</keyword>
<evidence type="ECO:0000313" key="6">
    <source>
        <dbReference type="Proteomes" id="UP000254869"/>
    </source>
</evidence>
<accession>A0A370HY17</accession>
<dbReference type="PANTHER" id="PTHR43767:SF1">
    <property type="entry name" value="NONRIBOSOMAL PEPTIDE SYNTHASE PES1 (EUROFUNG)-RELATED"/>
    <property type="match status" value="1"/>
</dbReference>
<dbReference type="InterPro" id="IPR000873">
    <property type="entry name" value="AMP-dep_synth/lig_dom"/>
</dbReference>
<dbReference type="AlphaFoldDB" id="A0A370HY17"/>
<dbReference type="Gene3D" id="3.30.300.30">
    <property type="match status" value="1"/>
</dbReference>
<comment type="caution">
    <text evidence="5">The sequence shown here is derived from an EMBL/GenBank/DDBJ whole genome shotgun (WGS) entry which is preliminary data.</text>
</comment>
<keyword evidence="2" id="KW-0436">Ligase</keyword>
<evidence type="ECO:0000313" key="5">
    <source>
        <dbReference type="EMBL" id="RDI63395.1"/>
    </source>
</evidence>
<organism evidence="5 6">
    <name type="scientific">Nocardia pseudobrasiliensis</name>
    <dbReference type="NCBI Taxonomy" id="45979"/>
    <lineage>
        <taxon>Bacteria</taxon>
        <taxon>Bacillati</taxon>
        <taxon>Actinomycetota</taxon>
        <taxon>Actinomycetes</taxon>
        <taxon>Mycobacteriales</taxon>
        <taxon>Nocardiaceae</taxon>
        <taxon>Nocardia</taxon>
    </lineage>
</organism>
<evidence type="ECO:0000256" key="1">
    <source>
        <dbReference type="ARBA" id="ARBA00006432"/>
    </source>
</evidence>